<evidence type="ECO:0000313" key="2">
    <source>
        <dbReference type="Proteomes" id="UP000239002"/>
    </source>
</evidence>
<organism evidence="1 2">
    <name type="scientific">Nonlabens xylanidelens</name>
    <dbReference type="NCBI Taxonomy" id="191564"/>
    <lineage>
        <taxon>Bacteria</taxon>
        <taxon>Pseudomonadati</taxon>
        <taxon>Bacteroidota</taxon>
        <taxon>Flavobacteriia</taxon>
        <taxon>Flavobacteriales</taxon>
        <taxon>Flavobacteriaceae</taxon>
        <taxon>Nonlabens</taxon>
    </lineage>
</organism>
<dbReference type="InterPro" id="IPR007612">
    <property type="entry name" value="LOR"/>
</dbReference>
<sequence>MNNLQYPIKFSFKITTLSNDFTAKNASGQTIAYVKQKMFKLKEAISVYSDESKSQVLFTIAANKWLDFSAAYSMTDASGNEIGKIARKGWRSMWKAEYDIVDQNNQPQYKVQEANAWVRVADSMIGEIPVLGAFTGYLFNPTYNVTNKAGQIVVKLKKMPSFFGKEFELEKVADIDEDDKERVMLGLMMMILLERRRG</sequence>
<dbReference type="Proteomes" id="UP000239002">
    <property type="component" value="Unassembled WGS sequence"/>
</dbReference>
<gene>
    <name evidence="1" type="ORF">LY01_01688</name>
</gene>
<dbReference type="OrthoDB" id="703597at2"/>
<dbReference type="AlphaFoldDB" id="A0A2S6IL82"/>
<dbReference type="Pfam" id="PF04525">
    <property type="entry name" value="LOR"/>
    <property type="match status" value="1"/>
</dbReference>
<proteinExistence type="predicted"/>
<reference evidence="1 2" key="1">
    <citation type="submission" date="2018-02" db="EMBL/GenBank/DDBJ databases">
        <title>Genomic Encyclopedia of Archaeal and Bacterial Type Strains, Phase II (KMG-II): from individual species to whole genera.</title>
        <authorList>
            <person name="Goeker M."/>
        </authorList>
    </citation>
    <scope>NUCLEOTIDE SEQUENCE [LARGE SCALE GENOMIC DNA]</scope>
    <source>
        <strain evidence="1 2">DSM 16809</strain>
    </source>
</reference>
<dbReference type="RefSeq" id="WP_104515383.1">
    <property type="nucleotide sequence ID" value="NZ_MQVW01000024.1"/>
</dbReference>
<evidence type="ECO:0000313" key="1">
    <source>
        <dbReference type="EMBL" id="PPK94935.1"/>
    </source>
</evidence>
<dbReference type="EMBL" id="PTJE01000003">
    <property type="protein sequence ID" value="PPK94935.1"/>
    <property type="molecule type" value="Genomic_DNA"/>
</dbReference>
<accession>A0A2S6IL82</accession>
<name>A0A2S6IL82_9FLAO</name>
<keyword evidence="2" id="KW-1185">Reference proteome</keyword>
<protein>
    <submittedName>
        <fullName evidence="1">Uncharacterized protein</fullName>
    </submittedName>
</protein>
<comment type="caution">
    <text evidence="1">The sequence shown here is derived from an EMBL/GenBank/DDBJ whole genome shotgun (WGS) entry which is preliminary data.</text>
</comment>